<dbReference type="GeneID" id="104780007"/>
<reference evidence="3" key="1">
    <citation type="journal article" date="2014" name="Nat. Commun.">
        <title>The emerging biofuel crop Camelina sativa retains a highly undifferentiated hexaploid genome structure.</title>
        <authorList>
            <person name="Kagale S."/>
            <person name="Koh C."/>
            <person name="Nixon J."/>
            <person name="Bollina V."/>
            <person name="Clarke W.E."/>
            <person name="Tuteja R."/>
            <person name="Spillane C."/>
            <person name="Robinson S.J."/>
            <person name="Links M.G."/>
            <person name="Clarke C."/>
            <person name="Higgins E.E."/>
            <person name="Huebert T."/>
            <person name="Sharpe A.G."/>
            <person name="Parkin I.A."/>
        </authorList>
    </citation>
    <scope>NUCLEOTIDE SEQUENCE [LARGE SCALE GENOMIC DNA]</scope>
    <source>
        <strain evidence="3">cv. DH55</strain>
    </source>
</reference>
<keyword evidence="2" id="KW-0131">Cell cycle</keyword>
<protein>
    <submittedName>
        <fullName evidence="4">Uncharacterized protein LOC104780007</fullName>
    </submittedName>
</protein>
<organism evidence="3 4">
    <name type="scientific">Camelina sativa</name>
    <name type="common">False flax</name>
    <name type="synonym">Myagrum sativum</name>
    <dbReference type="NCBI Taxonomy" id="90675"/>
    <lineage>
        <taxon>Eukaryota</taxon>
        <taxon>Viridiplantae</taxon>
        <taxon>Streptophyta</taxon>
        <taxon>Embryophyta</taxon>
        <taxon>Tracheophyta</taxon>
        <taxon>Spermatophyta</taxon>
        <taxon>Magnoliopsida</taxon>
        <taxon>eudicotyledons</taxon>
        <taxon>Gunneridae</taxon>
        <taxon>Pentapetalae</taxon>
        <taxon>rosids</taxon>
        <taxon>malvids</taxon>
        <taxon>Brassicales</taxon>
        <taxon>Brassicaceae</taxon>
        <taxon>Camelineae</taxon>
        <taxon>Camelina</taxon>
    </lineage>
</organism>
<proteinExistence type="predicted"/>
<evidence type="ECO:0000256" key="2">
    <source>
        <dbReference type="ARBA" id="ARBA00023306"/>
    </source>
</evidence>
<dbReference type="PANTHER" id="PTHR33142">
    <property type="entry name" value="CYCLIN-DEPENDENT PROTEIN KINASE INHIBITOR SMR13"/>
    <property type="match status" value="1"/>
</dbReference>
<dbReference type="RefSeq" id="XP_010502767.1">
    <property type="nucleotide sequence ID" value="XM_010504465.1"/>
</dbReference>
<name>A0ABM0YLB9_CAMSA</name>
<dbReference type="PANTHER" id="PTHR33142:SF34">
    <property type="entry name" value="CYCLIN-DEPENDENT PROTEIN KINASE INHIBITOR SMR7"/>
    <property type="match status" value="1"/>
</dbReference>
<keyword evidence="3" id="KW-1185">Reference proteome</keyword>
<gene>
    <name evidence="4" type="primary">LOC104780007</name>
</gene>
<evidence type="ECO:0000313" key="4">
    <source>
        <dbReference type="RefSeq" id="XP_010502767.1"/>
    </source>
</evidence>
<sequence length="119" mass="13468">MGISKKHQVGGGLDTDGEKWVFAEISIRESLKPVKTKLKKPERESVSAEEICVTPTRKESVSAEEICVTPTRKESTISEKLKCPAAPRKRRPVLKCRSNVRIEYFVPPSDLESVFIQRR</sequence>
<reference evidence="4" key="2">
    <citation type="submission" date="2025-08" db="UniProtKB">
        <authorList>
            <consortium name="RefSeq"/>
        </authorList>
    </citation>
    <scope>IDENTIFICATION</scope>
    <source>
        <tissue evidence="4">Leaf</tissue>
    </source>
</reference>
<keyword evidence="1" id="KW-0649">Protein kinase inhibitor</keyword>
<accession>A0ABM0YLB9</accession>
<dbReference type="Proteomes" id="UP000694864">
    <property type="component" value="Chromosome 4"/>
</dbReference>
<evidence type="ECO:0000313" key="3">
    <source>
        <dbReference type="Proteomes" id="UP000694864"/>
    </source>
</evidence>
<dbReference type="InterPro" id="IPR040389">
    <property type="entry name" value="SMR"/>
</dbReference>
<evidence type="ECO:0000256" key="1">
    <source>
        <dbReference type="ARBA" id="ARBA00023013"/>
    </source>
</evidence>